<dbReference type="Gene3D" id="1.20.58.80">
    <property type="entry name" value="Phosphotransferase system, lactose/cellobiose-type IIA subunit"/>
    <property type="match status" value="1"/>
</dbReference>
<feature type="compositionally biased region" description="Low complexity" evidence="1">
    <location>
        <begin position="452"/>
        <end position="470"/>
    </location>
</feature>
<proteinExistence type="predicted"/>
<dbReference type="Pfam" id="PF04212">
    <property type="entry name" value="MIT"/>
    <property type="match status" value="1"/>
</dbReference>
<feature type="compositionally biased region" description="Basic and acidic residues" evidence="1">
    <location>
        <begin position="863"/>
        <end position="882"/>
    </location>
</feature>
<dbReference type="InterPro" id="IPR011009">
    <property type="entry name" value="Kinase-like_dom_sf"/>
</dbReference>
<protein>
    <recommendedName>
        <fullName evidence="6">Ribosomal protein S6 kinase delta-1</fullName>
    </recommendedName>
</protein>
<dbReference type="InterPro" id="IPR000719">
    <property type="entry name" value="Prot_kinase_dom"/>
</dbReference>
<dbReference type="PROSITE" id="PS50195">
    <property type="entry name" value="PX"/>
    <property type="match status" value="1"/>
</dbReference>
<dbReference type="PROSITE" id="PS50011">
    <property type="entry name" value="PROTEIN_KINASE_DOM"/>
    <property type="match status" value="1"/>
</dbReference>
<dbReference type="SMART" id="SM00745">
    <property type="entry name" value="MIT"/>
    <property type="match status" value="1"/>
</dbReference>
<accession>A0ABD0M4S1</accession>
<evidence type="ECO:0008006" key="6">
    <source>
        <dbReference type="Google" id="ProtNLM"/>
    </source>
</evidence>
<dbReference type="SUPFAM" id="SSF64268">
    <property type="entry name" value="PX domain"/>
    <property type="match status" value="1"/>
</dbReference>
<feature type="compositionally biased region" description="Acidic residues" evidence="1">
    <location>
        <begin position="253"/>
        <end position="262"/>
    </location>
</feature>
<dbReference type="PANTHER" id="PTHR15508:SF8">
    <property type="entry name" value="LD24550P"/>
    <property type="match status" value="1"/>
</dbReference>
<dbReference type="SMART" id="SM00220">
    <property type="entry name" value="S_TKc"/>
    <property type="match status" value="1"/>
</dbReference>
<feature type="region of interest" description="Disordered" evidence="1">
    <location>
        <begin position="412"/>
        <end position="500"/>
    </location>
</feature>
<feature type="compositionally biased region" description="Polar residues" evidence="1">
    <location>
        <begin position="937"/>
        <end position="949"/>
    </location>
</feature>
<feature type="region of interest" description="Disordered" evidence="1">
    <location>
        <begin position="993"/>
        <end position="1022"/>
    </location>
</feature>
<feature type="compositionally biased region" description="Low complexity" evidence="1">
    <location>
        <begin position="421"/>
        <end position="441"/>
    </location>
</feature>
<gene>
    <name evidence="4" type="ORF">BaRGS_00001685</name>
</gene>
<organism evidence="4 5">
    <name type="scientific">Batillaria attramentaria</name>
    <dbReference type="NCBI Taxonomy" id="370345"/>
    <lineage>
        <taxon>Eukaryota</taxon>
        <taxon>Metazoa</taxon>
        <taxon>Spiralia</taxon>
        <taxon>Lophotrochozoa</taxon>
        <taxon>Mollusca</taxon>
        <taxon>Gastropoda</taxon>
        <taxon>Caenogastropoda</taxon>
        <taxon>Sorbeoconcha</taxon>
        <taxon>Cerithioidea</taxon>
        <taxon>Batillariidae</taxon>
        <taxon>Batillaria</taxon>
    </lineage>
</organism>
<dbReference type="Gene3D" id="1.10.510.10">
    <property type="entry name" value="Transferase(Phosphotransferase) domain 1"/>
    <property type="match status" value="1"/>
</dbReference>
<evidence type="ECO:0000313" key="4">
    <source>
        <dbReference type="EMBL" id="KAK7506834.1"/>
    </source>
</evidence>
<dbReference type="SUPFAM" id="SSF56112">
    <property type="entry name" value="Protein kinase-like (PK-like)"/>
    <property type="match status" value="1"/>
</dbReference>
<feature type="compositionally biased region" description="Basic and acidic residues" evidence="1">
    <location>
        <begin position="801"/>
        <end position="815"/>
    </location>
</feature>
<keyword evidence="5" id="KW-1185">Reference proteome</keyword>
<evidence type="ECO:0000259" key="3">
    <source>
        <dbReference type="PROSITE" id="PS50195"/>
    </source>
</evidence>
<feature type="compositionally biased region" description="Polar residues" evidence="1">
    <location>
        <begin position="1002"/>
        <end position="1011"/>
    </location>
</feature>
<dbReference type="InterPro" id="IPR051866">
    <property type="entry name" value="Intracell_Sig-Traffick_Protein"/>
</dbReference>
<comment type="caution">
    <text evidence="4">The sequence shown here is derived from an EMBL/GenBank/DDBJ whole genome shotgun (WGS) entry which is preliminary data.</text>
</comment>
<feature type="domain" description="PX" evidence="3">
    <location>
        <begin position="21"/>
        <end position="144"/>
    </location>
</feature>
<dbReference type="Gene3D" id="3.30.1520.10">
    <property type="entry name" value="Phox-like domain"/>
    <property type="match status" value="1"/>
</dbReference>
<evidence type="ECO:0000256" key="1">
    <source>
        <dbReference type="SAM" id="MobiDB-lite"/>
    </source>
</evidence>
<dbReference type="InterPro" id="IPR001683">
    <property type="entry name" value="PX_dom"/>
</dbReference>
<evidence type="ECO:0000259" key="2">
    <source>
        <dbReference type="PROSITE" id="PS50011"/>
    </source>
</evidence>
<dbReference type="InterPro" id="IPR036871">
    <property type="entry name" value="PX_dom_sf"/>
</dbReference>
<dbReference type="CDD" id="cd02677">
    <property type="entry name" value="MIT_SNX15"/>
    <property type="match status" value="1"/>
</dbReference>
<feature type="compositionally biased region" description="Low complexity" evidence="1">
    <location>
        <begin position="206"/>
        <end position="221"/>
    </location>
</feature>
<feature type="region of interest" description="Disordered" evidence="1">
    <location>
        <begin position="166"/>
        <end position="269"/>
    </location>
</feature>
<feature type="region of interest" description="Disordered" evidence="1">
    <location>
        <begin position="929"/>
        <end position="949"/>
    </location>
</feature>
<dbReference type="Pfam" id="PF00069">
    <property type="entry name" value="Pkinase"/>
    <property type="match status" value="1"/>
</dbReference>
<dbReference type="PANTHER" id="PTHR15508">
    <property type="entry name" value="RIBOSOMAL PROTEIN S6 KINASE"/>
    <property type="match status" value="1"/>
</dbReference>
<dbReference type="Proteomes" id="UP001519460">
    <property type="component" value="Unassembled WGS sequence"/>
</dbReference>
<dbReference type="InterPro" id="IPR036181">
    <property type="entry name" value="MIT_dom_sf"/>
</dbReference>
<dbReference type="SUPFAM" id="SSF116846">
    <property type="entry name" value="MIT domain"/>
    <property type="match status" value="1"/>
</dbReference>
<sequence>MSKSAGTATAGQTASDLKLSLHDKIWNFDVADPRLHPKGFTIYKVTCRFFAIDQPESLTVVVTWKRYNDFKNLYKSMMNLHRALHRRDTFPVFAKPKVFGRFDDTVIEERRQSALALLNFIGTQPHLYKSQLLARFLSDGQVESSVPTLLSPEHVGADRKGAGLDILSSWPPLGDGHPPPDLVPTQAPPQRQPSPGSMGTGVSCPESGSDSVSQSDGGESSLQQSLEVSVPKPLEGTWKFPQVPDSISLDSSTGEDDTDTGDMDSILSSSLPDTDLAAFDPLISDGKSPAVSVDVSEESGMTRSNSWLMEAISTCASMEDGATAASDTDAVGMSFGSFVGSDSLVNVPGNDSSSAQLSSAGTALQDSGQAFDVWKTPAGSFVETGAGDENFVPVDLRGLTESMEQKVLCGRGDIDLSSHGSTRSQSISSASSALSTPSHTAGRSSSLRDANSLKVTPSSSPSLSVPQGTSTPLSPTKAPRSPSLSPSKRRLRSPTMTSVSTMDLGGKEDYIYLAAGQICLAQNSEASGQYQMAFNYYKTGVGILLQGVQGDTNKARRDAVRRKTAQYLMKAEDLYNHHLAAENLDERRWAADSYVSPSLELDPSFAFIRGSVRDLRHYQVLGAIDKVILVLDRSTDETYVIKTIPKMAAGTITADNSQRSILPTTCPYMVNLQKFFETDYAIYLLLQYASGGRLWSYIAAYLQQSSSGTNAAGDGHNLVDGFSAKGNVYMGQKMHQDANAVVDTIMSKEADSRTLTEKRGGDLVAKRVLPTTGIRFSDLQAKLKSPDSDNGDTSGTAHRTPMPEEKDSLLKKDSLLDDTSITDPRSLSAVDAGDENFSRPREDSILGESSTADARRLSSLSSEEFHRSISQEDARESTDRFPELGETDEAADRFHDLLRQNKVNLENFSINSFDSDNVRLSSTFSTSEVPAEADLSGQPTSPQHSGTCLSTIPDEVFSATSDVTFVPKSPVENVTDMLENSRQLLRTVERTLSQVEGEENASGDSESQTTEDTSRKECSTTCTDDTEEISIYDTHAHSDDSDSVDVSESHVACGSDLDGRDVKQLPGVPVPNGSVKQACDKEDGPALRDVSEIVQGSSGVQVSEETEVEPSADTDAFVESGLPAADVWNNSRDGDPSNSVLNAVRKGTTSTASTHSLTTTATPRKVSFGRTTSGDMARSASFEYDLKSPTRHRARAISDLFEQLDHETPEHVVLPEAVVRRWAAELVIALSRLHALGIICRDLKPDNVLLGEGGHIFLTYFCQVGQAEKELDWNAVEQMYVAPEVRSISGSDTSCDWWSFGALLYELLVGKSLHLCHPGGILPYTNIFIPSHVSDEGRNLLQELLRYNPRERLGSGVAGAEEIKAHNFFSSIDWHHLEYV</sequence>
<name>A0ABD0M4S1_9CAEN</name>
<dbReference type="InterPro" id="IPR007330">
    <property type="entry name" value="MIT_dom"/>
</dbReference>
<feature type="compositionally biased region" description="Pro residues" evidence="1">
    <location>
        <begin position="177"/>
        <end position="192"/>
    </location>
</feature>
<dbReference type="Pfam" id="PF00787">
    <property type="entry name" value="PX"/>
    <property type="match status" value="1"/>
</dbReference>
<reference evidence="4 5" key="1">
    <citation type="journal article" date="2023" name="Sci. Data">
        <title>Genome assembly of the Korean intertidal mud-creeper Batillaria attramentaria.</title>
        <authorList>
            <person name="Patra A.K."/>
            <person name="Ho P.T."/>
            <person name="Jun S."/>
            <person name="Lee S.J."/>
            <person name="Kim Y."/>
            <person name="Won Y.J."/>
        </authorList>
    </citation>
    <scope>NUCLEOTIDE SEQUENCE [LARGE SCALE GENOMIC DNA]</scope>
    <source>
        <strain evidence="4">Wonlab-2016</strain>
    </source>
</reference>
<dbReference type="SMART" id="SM00312">
    <property type="entry name" value="PX"/>
    <property type="match status" value="1"/>
</dbReference>
<feature type="region of interest" description="Disordered" evidence="1">
    <location>
        <begin position="779"/>
        <end position="882"/>
    </location>
</feature>
<feature type="region of interest" description="Disordered" evidence="1">
    <location>
        <begin position="1037"/>
        <end position="1076"/>
    </location>
</feature>
<feature type="compositionally biased region" description="Polar residues" evidence="1">
    <location>
        <begin position="847"/>
        <end position="862"/>
    </location>
</feature>
<dbReference type="EMBL" id="JACVVK020000005">
    <property type="protein sequence ID" value="KAK7506834.1"/>
    <property type="molecule type" value="Genomic_DNA"/>
</dbReference>
<dbReference type="Gene3D" id="3.30.200.20">
    <property type="entry name" value="Phosphorylase Kinase, domain 1"/>
    <property type="match status" value="1"/>
</dbReference>
<feature type="domain" description="Protein kinase" evidence="2">
    <location>
        <begin position="1087"/>
        <end position="1369"/>
    </location>
</feature>
<evidence type="ECO:0000313" key="5">
    <source>
        <dbReference type="Proteomes" id="UP001519460"/>
    </source>
</evidence>